<dbReference type="Proteomes" id="UP000038040">
    <property type="component" value="Unplaced"/>
</dbReference>
<accession>A0A0N4UER0</accession>
<dbReference type="EMBL" id="UYYG01001181">
    <property type="protein sequence ID" value="VDN59432.1"/>
    <property type="molecule type" value="Genomic_DNA"/>
</dbReference>
<evidence type="ECO:0000313" key="5">
    <source>
        <dbReference type="Proteomes" id="UP000274756"/>
    </source>
</evidence>
<evidence type="ECO:0000313" key="3">
    <source>
        <dbReference type="EMBL" id="VDN59432.1"/>
    </source>
</evidence>
<feature type="domain" description="Homeobox" evidence="2">
    <location>
        <begin position="1"/>
        <end position="13"/>
    </location>
</feature>
<evidence type="ECO:0000313" key="6">
    <source>
        <dbReference type="WBParaSite" id="DME_0000588101-mRNA-1"/>
    </source>
</evidence>
<dbReference type="STRING" id="318479.A0A0N4UER0"/>
<dbReference type="GO" id="GO:0003677">
    <property type="term" value="F:DNA binding"/>
    <property type="evidence" value="ECO:0007669"/>
    <property type="project" value="UniProtKB-UniRule"/>
</dbReference>
<evidence type="ECO:0000259" key="2">
    <source>
        <dbReference type="PROSITE" id="PS50071"/>
    </source>
</evidence>
<dbReference type="PROSITE" id="PS50071">
    <property type="entry name" value="HOMEOBOX_2"/>
    <property type="match status" value="1"/>
</dbReference>
<dbReference type="OrthoDB" id="6159439at2759"/>
<keyword evidence="1" id="KW-0539">Nucleus</keyword>
<protein>
    <submittedName>
        <fullName evidence="6">Homeobox domain-containing protein</fullName>
    </submittedName>
</protein>
<comment type="subcellular location">
    <subcellularLocation>
        <location evidence="1">Nucleus</location>
    </subcellularLocation>
</comment>
<gene>
    <name evidence="3" type="ORF">DME_LOCUS9405</name>
</gene>
<keyword evidence="5" id="KW-1185">Reference proteome</keyword>
<evidence type="ECO:0000313" key="4">
    <source>
        <dbReference type="Proteomes" id="UP000038040"/>
    </source>
</evidence>
<reference evidence="6" key="1">
    <citation type="submission" date="2017-02" db="UniProtKB">
        <authorList>
            <consortium name="WormBaseParasite"/>
        </authorList>
    </citation>
    <scope>IDENTIFICATION</scope>
</reference>
<name>A0A0N4UER0_DRAME</name>
<feature type="DNA-binding region" description="Homeobox" evidence="1">
    <location>
        <begin position="3"/>
        <end position="14"/>
    </location>
</feature>
<reference evidence="3 5" key="2">
    <citation type="submission" date="2018-11" db="EMBL/GenBank/DDBJ databases">
        <authorList>
            <consortium name="Pathogen Informatics"/>
        </authorList>
    </citation>
    <scope>NUCLEOTIDE SEQUENCE [LARGE SCALE GENOMIC DNA]</scope>
</reference>
<evidence type="ECO:0000256" key="1">
    <source>
        <dbReference type="PROSITE-ProRule" id="PRU00108"/>
    </source>
</evidence>
<dbReference type="Proteomes" id="UP000274756">
    <property type="component" value="Unassembled WGS sequence"/>
</dbReference>
<dbReference type="AlphaFoldDB" id="A0A0N4UER0"/>
<dbReference type="InterPro" id="IPR001356">
    <property type="entry name" value="HD"/>
</dbReference>
<keyword evidence="1" id="KW-0371">Homeobox</keyword>
<keyword evidence="1" id="KW-0238">DNA-binding</keyword>
<organism evidence="4 6">
    <name type="scientific">Dracunculus medinensis</name>
    <name type="common">Guinea worm</name>
    <dbReference type="NCBI Taxonomy" id="318479"/>
    <lineage>
        <taxon>Eukaryota</taxon>
        <taxon>Metazoa</taxon>
        <taxon>Ecdysozoa</taxon>
        <taxon>Nematoda</taxon>
        <taxon>Chromadorea</taxon>
        <taxon>Rhabditida</taxon>
        <taxon>Spirurina</taxon>
        <taxon>Dracunculoidea</taxon>
        <taxon>Dracunculidae</taxon>
        <taxon>Dracunculus</taxon>
    </lineage>
</organism>
<dbReference type="GO" id="GO:0005634">
    <property type="term" value="C:nucleus"/>
    <property type="evidence" value="ECO:0007669"/>
    <property type="project" value="UniProtKB-SubCell"/>
</dbReference>
<proteinExistence type="predicted"/>
<dbReference type="CDD" id="cd00086">
    <property type="entry name" value="homeodomain"/>
    <property type="match status" value="1"/>
</dbReference>
<dbReference type="WBParaSite" id="DME_0000588101-mRNA-1">
    <property type="protein sequence ID" value="DME_0000588101-mRNA-1"/>
    <property type="gene ID" value="DME_0000588101"/>
</dbReference>
<sequence length="129" mass="14571">VWFKNRRAKWRKRERHFVTPEFKNFQPTNCLPGTLPSTLPGALLSPHSQAQLQHPFPQLMPQPSSNMSIPRFSTSSSSFYTTTPNPMMSKEDKFKVDTQGYSLSPHITNLGPSGQSGFSIQSYHYSGPL</sequence>